<dbReference type="EnsemblBacteria" id="AAM02385">
    <property type="protein sequence ID" value="AAM02385"/>
    <property type="gene ID" value="MK1172"/>
</dbReference>
<sequence length="290" mass="31106">MVAHRGRLFVETDGKLLGSCEASLIVTEENVVVVPREPIEGVDTSDLVVESVASRFDSAELEEGNFTPPRSRVVMTPPTAASMIDLGLALKRFEVDGVTVLTVVGPAPAYPFERRILAPEGEMTLRFEPKDPVAAEGSLRAAARAAVEGTVGETVGRSKAVRLCKVLVELNQTVGHGTLRLVPRDENVLLVLQPEEDIAEEFKDAVGKSQIGIALTPPELSAVFSGKAVVKHGKEDTVHVLDARKTIEFRAEGKGWALRAVPTDVIAGSTARVLLRTAAELIVHEGLRPE</sequence>
<dbReference type="AlphaFoldDB" id="Q8TW64"/>
<evidence type="ECO:0000313" key="1">
    <source>
        <dbReference type="EMBL" id="AAM02385.1"/>
    </source>
</evidence>
<reference evidence="1 2" key="1">
    <citation type="journal article" date="2002" name="Proc. Natl. Acad. Sci. U.S.A.">
        <title>The complete genome of hyperthermophile Methanopyrus kandleri AV19 and monophyly of archaeal methanogens.</title>
        <authorList>
            <person name="Slesarev A.I."/>
            <person name="Mezhevaya K.V."/>
            <person name="Makarova K.S."/>
            <person name="Polushin N.N."/>
            <person name="Shcherbinina O.V."/>
            <person name="Shakhova V.V."/>
            <person name="Belova G.I."/>
            <person name="Aravind L."/>
            <person name="Natale D.A."/>
            <person name="Rogozin I.B."/>
            <person name="Tatusov R.L."/>
            <person name="Wolf Y.I."/>
            <person name="Stetter K.O."/>
            <person name="Malykh A.G."/>
            <person name="Koonin E.V."/>
            <person name="Kozyavkin S.A."/>
        </authorList>
    </citation>
    <scope>NUCLEOTIDE SEQUENCE [LARGE SCALE GENOMIC DNA]</scope>
    <source>
        <strain evidence="2">AV19 / DSM 6324 / JCM 9639 / NBRC 100938</strain>
    </source>
</reference>
<dbReference type="InParanoid" id="Q8TW64"/>
<gene>
    <name evidence="1" type="ordered locus">MK1172</name>
</gene>
<evidence type="ECO:0000313" key="2">
    <source>
        <dbReference type="Proteomes" id="UP000001826"/>
    </source>
</evidence>
<protein>
    <submittedName>
        <fullName evidence="1">Uncharacterized protein</fullName>
    </submittedName>
</protein>
<dbReference type="EMBL" id="AE009439">
    <property type="protein sequence ID" value="AAM02385.1"/>
    <property type="molecule type" value="Genomic_DNA"/>
</dbReference>
<dbReference type="HOGENOM" id="CLU_958504_0_0_2"/>
<dbReference type="PaxDb" id="190192-MK1172"/>
<proteinExistence type="predicted"/>
<dbReference type="STRING" id="190192.MK1172"/>
<keyword evidence="2" id="KW-1185">Reference proteome</keyword>
<accession>Q8TW64</accession>
<dbReference type="RefSeq" id="WP_011019540.1">
    <property type="nucleotide sequence ID" value="NC_003551.1"/>
</dbReference>
<organism evidence="1 2">
    <name type="scientific">Methanopyrus kandleri (strain AV19 / DSM 6324 / JCM 9639 / NBRC 100938)</name>
    <dbReference type="NCBI Taxonomy" id="190192"/>
    <lineage>
        <taxon>Archaea</taxon>
        <taxon>Methanobacteriati</taxon>
        <taxon>Methanobacteriota</taxon>
        <taxon>Methanomada group</taxon>
        <taxon>Methanopyri</taxon>
        <taxon>Methanopyrales</taxon>
        <taxon>Methanopyraceae</taxon>
        <taxon>Methanopyrus</taxon>
    </lineage>
</organism>
<name>Q8TW64_METKA</name>
<dbReference type="KEGG" id="mka:MK1172"/>
<dbReference type="Proteomes" id="UP000001826">
    <property type="component" value="Chromosome"/>
</dbReference>
<dbReference type="GeneID" id="1477273"/>